<dbReference type="PROSITE" id="PS00463">
    <property type="entry name" value="ZN2_CY6_FUNGAL_1"/>
    <property type="match status" value="1"/>
</dbReference>
<dbReference type="PANTHER" id="PTHR36206">
    <property type="entry name" value="ASPERCRYPTIN BIOSYNTHESIS CLUSTER-SPECIFIC TRANSCRIPTION REGULATOR ATNN-RELATED"/>
    <property type="match status" value="1"/>
</dbReference>
<dbReference type="GeneID" id="89976126"/>
<sequence length="521" mass="59758">MTLSITVARKGRLGSRKSNDGCTTCKIRKVKCDELHPACRRCLTTGRKCDGYIRNTNLTKSALAHVITPTTYANLETAELQSFEFFMRRFVPGSTKLVDAQFWDQLVPQLSHSDPVIWDAVIALSRLMQHPQYSRRYTLPERTKPPVVDAEHRRALTWYGRSMTGLRHRMQQTTTPSATDIISCILYICIECLQDNISEAVALYQRAVAMMRTTANGEVAVWPTTQLEKSIGTGVRDLLQNMAASQRIPTLWERIPDQYGATFESPLDAREELFVLLFDSHDFIMDSIKAITINQDKDWSPPSELVMRQQSLQARFEKWYRALENSRAMLGTTRTQDEESEDEGYSLLLVTYGQYYITLSNILNMYEIAFDKFNALFQTMVDHASRIIIPQSKGPRPVFMFETRFIPQLFFVATKCRHPTIRRQAIKLLRLGPEVENTWKADTLADIAERVVGTEESGNINGTFRLEPCSVGLPPENHRMCWDRITELPGSDGQPANFHQFVIWQQTDNHTWLPIHHMVNV</sequence>
<dbReference type="GO" id="GO:0008270">
    <property type="term" value="F:zinc ion binding"/>
    <property type="evidence" value="ECO:0007669"/>
    <property type="project" value="InterPro"/>
</dbReference>
<dbReference type="GO" id="GO:0000981">
    <property type="term" value="F:DNA-binding transcription factor activity, RNA polymerase II-specific"/>
    <property type="evidence" value="ECO:0007669"/>
    <property type="project" value="InterPro"/>
</dbReference>
<dbReference type="PROSITE" id="PS50048">
    <property type="entry name" value="ZN2_CY6_FUNGAL_2"/>
    <property type="match status" value="1"/>
</dbReference>
<evidence type="ECO:0000256" key="5">
    <source>
        <dbReference type="ARBA" id="ARBA00023163"/>
    </source>
</evidence>
<dbReference type="GO" id="GO:0003677">
    <property type="term" value="F:DNA binding"/>
    <property type="evidence" value="ECO:0007669"/>
    <property type="project" value="UniProtKB-KW"/>
</dbReference>
<keyword evidence="6" id="KW-0539">Nucleus</keyword>
<evidence type="ECO:0000256" key="3">
    <source>
        <dbReference type="ARBA" id="ARBA00023015"/>
    </source>
</evidence>
<keyword evidence="1" id="KW-0479">Metal-binding</keyword>
<reference evidence="8 9" key="1">
    <citation type="submission" date="2023-08" db="EMBL/GenBank/DDBJ databases">
        <title>Black Yeasts Isolated from many extreme environments.</title>
        <authorList>
            <person name="Coleine C."/>
            <person name="Stajich J.E."/>
            <person name="Selbmann L."/>
        </authorList>
    </citation>
    <scope>NUCLEOTIDE SEQUENCE [LARGE SCALE GENOMIC DNA]</scope>
    <source>
        <strain evidence="8 9">CCFEE 5792</strain>
    </source>
</reference>
<dbReference type="AlphaFoldDB" id="A0AAV9NMG3"/>
<dbReference type="Gene3D" id="4.10.240.10">
    <property type="entry name" value="Zn(2)-C6 fungal-type DNA-binding domain"/>
    <property type="match status" value="1"/>
</dbReference>
<evidence type="ECO:0000256" key="1">
    <source>
        <dbReference type="ARBA" id="ARBA00022723"/>
    </source>
</evidence>
<dbReference type="EMBL" id="JAVRRD010000003">
    <property type="protein sequence ID" value="KAK5061418.1"/>
    <property type="molecule type" value="Genomic_DNA"/>
</dbReference>
<name>A0AAV9NMG3_9EURO</name>
<dbReference type="CDD" id="cd00067">
    <property type="entry name" value="GAL4"/>
    <property type="match status" value="1"/>
</dbReference>
<accession>A0AAV9NMG3</accession>
<dbReference type="InterPro" id="IPR052360">
    <property type="entry name" value="Transcr_Regulatory_Proteins"/>
</dbReference>
<dbReference type="InterPro" id="IPR036864">
    <property type="entry name" value="Zn2-C6_fun-type_DNA-bd_sf"/>
</dbReference>
<keyword evidence="2" id="KW-0862">Zinc</keyword>
<keyword evidence="4" id="KW-0238">DNA-binding</keyword>
<comment type="caution">
    <text evidence="8">The sequence shown here is derived from an EMBL/GenBank/DDBJ whole genome shotgun (WGS) entry which is preliminary data.</text>
</comment>
<evidence type="ECO:0000313" key="9">
    <source>
        <dbReference type="Proteomes" id="UP001358417"/>
    </source>
</evidence>
<protein>
    <recommendedName>
        <fullName evidence="7">Zn(2)-C6 fungal-type domain-containing protein</fullName>
    </recommendedName>
</protein>
<evidence type="ECO:0000256" key="6">
    <source>
        <dbReference type="ARBA" id="ARBA00023242"/>
    </source>
</evidence>
<keyword evidence="5" id="KW-0804">Transcription</keyword>
<keyword evidence="3" id="KW-0805">Transcription regulation</keyword>
<dbReference type="Pfam" id="PF00172">
    <property type="entry name" value="Zn_clus"/>
    <property type="match status" value="1"/>
</dbReference>
<dbReference type="PANTHER" id="PTHR36206:SF14">
    <property type="entry name" value="ZN(2)-C6 FUNGAL-TYPE DOMAIN-CONTAINING PROTEIN-RELATED"/>
    <property type="match status" value="1"/>
</dbReference>
<evidence type="ECO:0000256" key="4">
    <source>
        <dbReference type="ARBA" id="ARBA00023125"/>
    </source>
</evidence>
<dbReference type="InterPro" id="IPR001138">
    <property type="entry name" value="Zn2Cys6_DnaBD"/>
</dbReference>
<dbReference type="SUPFAM" id="SSF57701">
    <property type="entry name" value="Zn2/Cys6 DNA-binding domain"/>
    <property type="match status" value="1"/>
</dbReference>
<feature type="domain" description="Zn(2)-C6 fungal-type" evidence="7">
    <location>
        <begin position="21"/>
        <end position="49"/>
    </location>
</feature>
<evidence type="ECO:0000256" key="2">
    <source>
        <dbReference type="ARBA" id="ARBA00022833"/>
    </source>
</evidence>
<dbReference type="SMART" id="SM00066">
    <property type="entry name" value="GAL4"/>
    <property type="match status" value="1"/>
</dbReference>
<keyword evidence="9" id="KW-1185">Reference proteome</keyword>
<gene>
    <name evidence="8" type="ORF">LTR84_007961</name>
</gene>
<organism evidence="8 9">
    <name type="scientific">Exophiala bonariae</name>
    <dbReference type="NCBI Taxonomy" id="1690606"/>
    <lineage>
        <taxon>Eukaryota</taxon>
        <taxon>Fungi</taxon>
        <taxon>Dikarya</taxon>
        <taxon>Ascomycota</taxon>
        <taxon>Pezizomycotina</taxon>
        <taxon>Eurotiomycetes</taxon>
        <taxon>Chaetothyriomycetidae</taxon>
        <taxon>Chaetothyriales</taxon>
        <taxon>Herpotrichiellaceae</taxon>
        <taxon>Exophiala</taxon>
    </lineage>
</organism>
<dbReference type="RefSeq" id="XP_064710515.1">
    <property type="nucleotide sequence ID" value="XM_064851512.1"/>
</dbReference>
<evidence type="ECO:0000259" key="7">
    <source>
        <dbReference type="PROSITE" id="PS50048"/>
    </source>
</evidence>
<proteinExistence type="predicted"/>
<dbReference type="Proteomes" id="UP001358417">
    <property type="component" value="Unassembled WGS sequence"/>
</dbReference>
<evidence type="ECO:0000313" key="8">
    <source>
        <dbReference type="EMBL" id="KAK5061418.1"/>
    </source>
</evidence>